<gene>
    <name evidence="1" type="ORF">ASZ90_005964</name>
</gene>
<organism evidence="1">
    <name type="scientific">hydrocarbon metagenome</name>
    <dbReference type="NCBI Taxonomy" id="938273"/>
    <lineage>
        <taxon>unclassified sequences</taxon>
        <taxon>metagenomes</taxon>
        <taxon>ecological metagenomes</taxon>
    </lineage>
</organism>
<proteinExistence type="predicted"/>
<reference evidence="1" key="1">
    <citation type="journal article" date="2015" name="Proc. Natl. Acad. Sci. U.S.A.">
        <title>Networks of energetic and metabolic interactions define dynamics in microbial communities.</title>
        <authorList>
            <person name="Embree M."/>
            <person name="Liu J.K."/>
            <person name="Al-Bassam M.M."/>
            <person name="Zengler K."/>
        </authorList>
    </citation>
    <scope>NUCLEOTIDE SEQUENCE</scope>
</reference>
<dbReference type="AlphaFoldDB" id="A0A0W8FTW2"/>
<evidence type="ECO:0000313" key="1">
    <source>
        <dbReference type="EMBL" id="KUG24244.1"/>
    </source>
</evidence>
<protein>
    <submittedName>
        <fullName evidence="1">Uncharacterized protein</fullName>
    </submittedName>
</protein>
<comment type="caution">
    <text evidence="1">The sequence shown here is derived from an EMBL/GenBank/DDBJ whole genome shotgun (WGS) entry which is preliminary data.</text>
</comment>
<sequence>MESKCASCSMKSRYDKKPNSIISKIWKWHLRWCPGWKSYLKSLPENERIEVIKKYS</sequence>
<accession>A0A0W8FTW2</accession>
<dbReference type="EMBL" id="LNQE01000856">
    <property type="protein sequence ID" value="KUG24244.1"/>
    <property type="molecule type" value="Genomic_DNA"/>
</dbReference>
<name>A0A0W8FTW2_9ZZZZ</name>